<protein>
    <submittedName>
        <fullName evidence="1">Uncharacterized protein</fullName>
    </submittedName>
</protein>
<comment type="caution">
    <text evidence="1">The sequence shown here is derived from an EMBL/GenBank/DDBJ whole genome shotgun (WGS) entry which is preliminary data.</text>
</comment>
<gene>
    <name evidence="1" type="ORF">AVEN_55991_1</name>
</gene>
<accession>A0A4Y2JN94</accession>
<evidence type="ECO:0000313" key="1">
    <source>
        <dbReference type="EMBL" id="GBM91315.1"/>
    </source>
</evidence>
<dbReference type="EMBL" id="BGPR01003696">
    <property type="protein sequence ID" value="GBM91315.1"/>
    <property type="molecule type" value="Genomic_DNA"/>
</dbReference>
<dbReference type="Proteomes" id="UP000499080">
    <property type="component" value="Unassembled WGS sequence"/>
</dbReference>
<reference evidence="1 2" key="1">
    <citation type="journal article" date="2019" name="Sci. Rep.">
        <title>Orb-weaving spider Araneus ventricosus genome elucidates the spidroin gene catalogue.</title>
        <authorList>
            <person name="Kono N."/>
            <person name="Nakamura H."/>
            <person name="Ohtoshi R."/>
            <person name="Moran D.A.P."/>
            <person name="Shinohara A."/>
            <person name="Yoshida Y."/>
            <person name="Fujiwara M."/>
            <person name="Mori M."/>
            <person name="Tomita M."/>
            <person name="Arakawa K."/>
        </authorList>
    </citation>
    <scope>NUCLEOTIDE SEQUENCE [LARGE SCALE GENOMIC DNA]</scope>
</reference>
<sequence length="66" mass="7746">MMKIGSSVNYKEWWHEKCSSYEGSEHLYAITAKFSGWTWTRVLRTPTRHVGNLVESHPCERNGFLD</sequence>
<organism evidence="1 2">
    <name type="scientific">Araneus ventricosus</name>
    <name type="common">Orbweaver spider</name>
    <name type="synonym">Epeira ventricosa</name>
    <dbReference type="NCBI Taxonomy" id="182803"/>
    <lineage>
        <taxon>Eukaryota</taxon>
        <taxon>Metazoa</taxon>
        <taxon>Ecdysozoa</taxon>
        <taxon>Arthropoda</taxon>
        <taxon>Chelicerata</taxon>
        <taxon>Arachnida</taxon>
        <taxon>Araneae</taxon>
        <taxon>Araneomorphae</taxon>
        <taxon>Entelegynae</taxon>
        <taxon>Araneoidea</taxon>
        <taxon>Araneidae</taxon>
        <taxon>Araneus</taxon>
    </lineage>
</organism>
<evidence type="ECO:0000313" key="2">
    <source>
        <dbReference type="Proteomes" id="UP000499080"/>
    </source>
</evidence>
<name>A0A4Y2JN94_ARAVE</name>
<proteinExistence type="predicted"/>
<keyword evidence="2" id="KW-1185">Reference proteome</keyword>
<dbReference type="AlphaFoldDB" id="A0A4Y2JN94"/>